<reference evidence="2" key="1">
    <citation type="submission" date="2020-02" db="EMBL/GenBank/DDBJ databases">
        <authorList>
            <person name="Meier V. D."/>
        </authorList>
    </citation>
    <scope>NUCLEOTIDE SEQUENCE</scope>
    <source>
        <strain evidence="2">AVDCRST_MAG40</strain>
    </source>
</reference>
<feature type="compositionally biased region" description="Basic residues" evidence="1">
    <location>
        <begin position="43"/>
        <end position="60"/>
    </location>
</feature>
<gene>
    <name evidence="2" type="ORF">AVDCRST_MAG40-297</name>
</gene>
<accession>A0A6J4K9R7</accession>
<dbReference type="EMBL" id="CADCTX010000083">
    <property type="protein sequence ID" value="CAA9300112.1"/>
    <property type="molecule type" value="Genomic_DNA"/>
</dbReference>
<feature type="non-terminal residue" evidence="2">
    <location>
        <position position="1"/>
    </location>
</feature>
<feature type="compositionally biased region" description="Gly residues" evidence="1">
    <location>
        <begin position="1"/>
        <end position="12"/>
    </location>
</feature>
<protein>
    <submittedName>
        <fullName evidence="2">Uncharacterized protein</fullName>
    </submittedName>
</protein>
<sequence length="60" mass="6531">EPGPRLRGGGGRRLPRVPRGVPRGGAPRAAPLRRARLGGGARGRARAPRPLRAPRRRRDR</sequence>
<evidence type="ECO:0000256" key="1">
    <source>
        <dbReference type="SAM" id="MobiDB-lite"/>
    </source>
</evidence>
<proteinExistence type="predicted"/>
<feature type="non-terminal residue" evidence="2">
    <location>
        <position position="60"/>
    </location>
</feature>
<organism evidence="2">
    <name type="scientific">uncultured Gemmatimonadaceae bacterium</name>
    <dbReference type="NCBI Taxonomy" id="246130"/>
    <lineage>
        <taxon>Bacteria</taxon>
        <taxon>Pseudomonadati</taxon>
        <taxon>Gemmatimonadota</taxon>
        <taxon>Gemmatimonadia</taxon>
        <taxon>Gemmatimonadales</taxon>
        <taxon>Gemmatimonadaceae</taxon>
        <taxon>environmental samples</taxon>
    </lineage>
</organism>
<name>A0A6J4K9R7_9BACT</name>
<feature type="region of interest" description="Disordered" evidence="1">
    <location>
        <begin position="1"/>
        <end position="60"/>
    </location>
</feature>
<dbReference type="AlphaFoldDB" id="A0A6J4K9R7"/>
<feature type="compositionally biased region" description="Low complexity" evidence="1">
    <location>
        <begin position="17"/>
        <end position="30"/>
    </location>
</feature>
<evidence type="ECO:0000313" key="2">
    <source>
        <dbReference type="EMBL" id="CAA9300112.1"/>
    </source>
</evidence>